<reference evidence="1" key="2">
    <citation type="submission" date="2022-06" db="UniProtKB">
        <authorList>
            <consortium name="EnsemblMetazoa"/>
        </authorList>
    </citation>
    <scope>IDENTIFICATION</scope>
</reference>
<organism evidence="1 2">
    <name type="scientific">Acyrthosiphon pisum</name>
    <name type="common">Pea aphid</name>
    <dbReference type="NCBI Taxonomy" id="7029"/>
    <lineage>
        <taxon>Eukaryota</taxon>
        <taxon>Metazoa</taxon>
        <taxon>Ecdysozoa</taxon>
        <taxon>Arthropoda</taxon>
        <taxon>Hexapoda</taxon>
        <taxon>Insecta</taxon>
        <taxon>Pterygota</taxon>
        <taxon>Neoptera</taxon>
        <taxon>Paraneoptera</taxon>
        <taxon>Hemiptera</taxon>
        <taxon>Sternorrhyncha</taxon>
        <taxon>Aphidomorpha</taxon>
        <taxon>Aphidoidea</taxon>
        <taxon>Aphididae</taxon>
        <taxon>Macrosiphini</taxon>
        <taxon>Acyrthosiphon</taxon>
    </lineage>
</organism>
<dbReference type="Proteomes" id="UP000007819">
    <property type="component" value="Unassembled WGS sequence"/>
</dbReference>
<dbReference type="KEGG" id="api:100572588"/>
<dbReference type="EnsemblMetazoa" id="XM_029492400.1">
    <property type="protein sequence ID" value="XP_029348260.1"/>
    <property type="gene ID" value="LOC100572588"/>
</dbReference>
<keyword evidence="2" id="KW-1185">Reference proteome</keyword>
<evidence type="ECO:0000313" key="2">
    <source>
        <dbReference type="Proteomes" id="UP000007819"/>
    </source>
</evidence>
<proteinExistence type="predicted"/>
<dbReference type="OrthoDB" id="6622533at2759"/>
<accession>A0A8R2NV16</accession>
<dbReference type="RefSeq" id="XP_029348260.1">
    <property type="nucleotide sequence ID" value="XM_029492400.1"/>
</dbReference>
<reference evidence="2" key="1">
    <citation type="submission" date="2010-06" db="EMBL/GenBank/DDBJ databases">
        <authorList>
            <person name="Jiang H."/>
            <person name="Abraham K."/>
            <person name="Ali S."/>
            <person name="Alsbrooks S.L."/>
            <person name="Anim B.N."/>
            <person name="Anosike U.S."/>
            <person name="Attaway T."/>
            <person name="Bandaranaike D.P."/>
            <person name="Battles P.K."/>
            <person name="Bell S.N."/>
            <person name="Bell A.V."/>
            <person name="Beltran B."/>
            <person name="Bickham C."/>
            <person name="Bustamante Y."/>
            <person name="Caleb T."/>
            <person name="Canada A."/>
            <person name="Cardenas V."/>
            <person name="Carter K."/>
            <person name="Chacko J."/>
            <person name="Chandrabose M.N."/>
            <person name="Chavez D."/>
            <person name="Chavez A."/>
            <person name="Chen L."/>
            <person name="Chu H.-S."/>
            <person name="Claassen K.J."/>
            <person name="Cockrell R."/>
            <person name="Collins M."/>
            <person name="Cooper J.A."/>
            <person name="Cree A."/>
            <person name="Curry S.M."/>
            <person name="Da Y."/>
            <person name="Dao M.D."/>
            <person name="Das B."/>
            <person name="Davila M.-L."/>
            <person name="Davy-Carroll L."/>
            <person name="Denson S."/>
            <person name="Dinh H."/>
            <person name="Ebong V.E."/>
            <person name="Edwards J.R."/>
            <person name="Egan A."/>
            <person name="El-Daye J."/>
            <person name="Escobedo L."/>
            <person name="Fernandez S."/>
            <person name="Fernando P.R."/>
            <person name="Flagg N."/>
            <person name="Forbes L.D."/>
            <person name="Fowler R.G."/>
            <person name="Fu Q."/>
            <person name="Gabisi R.A."/>
            <person name="Ganer J."/>
            <person name="Garbino Pronczuk A."/>
            <person name="Garcia R.M."/>
            <person name="Garner T."/>
            <person name="Garrett T.E."/>
            <person name="Gonzalez D.A."/>
            <person name="Hamid H."/>
            <person name="Hawkins E.S."/>
            <person name="Hirani K."/>
            <person name="Hogues M.E."/>
            <person name="Hollins B."/>
            <person name="Hsiao C.-H."/>
            <person name="Jabil R."/>
            <person name="James M.L."/>
            <person name="Jhangiani S.N."/>
            <person name="Johnson B."/>
            <person name="Johnson Q."/>
            <person name="Joshi V."/>
            <person name="Kalu J.B."/>
            <person name="Kam C."/>
            <person name="Kashfia A."/>
            <person name="Keebler J."/>
            <person name="Kisamo H."/>
            <person name="Kovar C.L."/>
            <person name="Lago L.A."/>
            <person name="Lai C.-Y."/>
            <person name="Laidlaw J."/>
            <person name="Lara F."/>
            <person name="Le T.-K."/>
            <person name="Lee S.L."/>
            <person name="Legall F.H."/>
            <person name="Lemon S.J."/>
            <person name="Lewis L.R."/>
            <person name="Li B."/>
            <person name="Liu Y."/>
            <person name="Liu Y.-S."/>
            <person name="Lopez J."/>
            <person name="Lozado R.J."/>
            <person name="Lu J."/>
            <person name="Madu R.C."/>
            <person name="Maheshwari M."/>
            <person name="Maheshwari R."/>
            <person name="Malloy K."/>
            <person name="Martinez E."/>
            <person name="Mathew T."/>
            <person name="Mercado I.C."/>
            <person name="Mercado C."/>
            <person name="Meyer B."/>
            <person name="Montgomery K."/>
            <person name="Morgan M.B."/>
            <person name="Munidasa M."/>
            <person name="Nazareth L.V."/>
            <person name="Nelson J."/>
            <person name="Ng B.M."/>
            <person name="Nguyen N.B."/>
            <person name="Nguyen P.Q."/>
            <person name="Nguyen T."/>
            <person name="Obregon M."/>
            <person name="Okwuonu G.O."/>
            <person name="Onwere C.G."/>
            <person name="Orozco G."/>
            <person name="Parra A."/>
            <person name="Patel S."/>
            <person name="Patil S."/>
            <person name="Perez A."/>
            <person name="Perez Y."/>
            <person name="Pham C."/>
            <person name="Primus E.L."/>
            <person name="Pu L.-L."/>
            <person name="Puazo M."/>
            <person name="Qin X."/>
            <person name="Quiroz J.B."/>
            <person name="Reese J."/>
            <person name="Richards S."/>
            <person name="Rives C.M."/>
            <person name="Robberts R."/>
            <person name="Ruiz S.J."/>
            <person name="Ruiz M.J."/>
            <person name="Santibanez J."/>
            <person name="Schneider B.W."/>
            <person name="Sisson I."/>
            <person name="Smith M."/>
            <person name="Sodergren E."/>
            <person name="Song X.-Z."/>
            <person name="Song B.B."/>
            <person name="Summersgill H."/>
            <person name="Thelus R."/>
            <person name="Thornton R.D."/>
            <person name="Trejos Z.Y."/>
            <person name="Usmani K."/>
            <person name="Vattathil S."/>
            <person name="Villasana D."/>
            <person name="Walker D.L."/>
            <person name="Wang S."/>
            <person name="Wang K."/>
            <person name="White C.S."/>
            <person name="Williams A.C."/>
            <person name="Williamson J."/>
            <person name="Wilson K."/>
            <person name="Woghiren I.O."/>
            <person name="Woodworth J.R."/>
            <person name="Worley K.C."/>
            <person name="Wright R.A."/>
            <person name="Wu W."/>
            <person name="Young L."/>
            <person name="Zhang L."/>
            <person name="Zhang J."/>
            <person name="Zhu Y."/>
            <person name="Muzny D.M."/>
            <person name="Weinstock G."/>
            <person name="Gibbs R.A."/>
        </authorList>
    </citation>
    <scope>NUCLEOTIDE SEQUENCE [LARGE SCALE GENOMIC DNA]</scope>
    <source>
        <strain evidence="2">LSR1</strain>
    </source>
</reference>
<name>A0A8R2NV16_ACYPI</name>
<sequence>MATTYSIVHFYQDNSVAAVPKFWYSVKNGTCAWPKKPHNPKKLIALHSIPNKMEYDFFEARVMSSGIESLTVAQAKAKKAMYISDIDEDDVKPKTKKLKPSINCPVFSENDIGLDDVSQKSVLIPEVNTEKCNYYSQPTSSYVKSYNVDKSHVTLSGWSPSQKATDKEKYISSDNISENIEIDSKKWNFDQPSSHGKSFVDKSPALMSGWSPSPRKAAIANIKLEAGCKR</sequence>
<protein>
    <submittedName>
        <fullName evidence="1">Uncharacterized protein</fullName>
    </submittedName>
</protein>
<dbReference type="AlphaFoldDB" id="A0A8R2NV16"/>
<dbReference type="GeneID" id="100572588"/>
<evidence type="ECO:0000313" key="1">
    <source>
        <dbReference type="EnsemblMetazoa" id="XP_029348260.1"/>
    </source>
</evidence>